<evidence type="ECO:0000313" key="4">
    <source>
        <dbReference type="Proteomes" id="UP000182938"/>
    </source>
</evidence>
<organism evidence="2 4">
    <name type="scientific">Janibacter indicus</name>
    <dbReference type="NCBI Taxonomy" id="857417"/>
    <lineage>
        <taxon>Bacteria</taxon>
        <taxon>Bacillati</taxon>
        <taxon>Actinomycetota</taxon>
        <taxon>Actinomycetes</taxon>
        <taxon>Micrococcales</taxon>
        <taxon>Intrasporangiaceae</taxon>
        <taxon>Janibacter</taxon>
    </lineage>
</organism>
<dbReference type="Proteomes" id="UP000593998">
    <property type="component" value="Chromosome"/>
</dbReference>
<evidence type="ECO:0000313" key="2">
    <source>
        <dbReference type="EMBL" id="APH00369.1"/>
    </source>
</evidence>
<reference evidence="3 5" key="2">
    <citation type="submission" date="2020-10" db="EMBL/GenBank/DDBJ databases">
        <title>Janibacter indicus TT2 genome sequence.</title>
        <authorList>
            <person name="Lee K."/>
            <person name="Ganzorig M."/>
        </authorList>
    </citation>
    <scope>NUCLEOTIDE SEQUENCE [LARGE SCALE GENOMIC DNA]</scope>
    <source>
        <strain evidence="3 5">TT2</strain>
    </source>
</reference>
<evidence type="ECO:0000313" key="5">
    <source>
        <dbReference type="Proteomes" id="UP000593998"/>
    </source>
</evidence>
<dbReference type="AlphaFoldDB" id="A0A1L3MDE1"/>
<evidence type="ECO:0008006" key="6">
    <source>
        <dbReference type="Google" id="ProtNLM"/>
    </source>
</evidence>
<sequence>MSVTTTVKKVVTDQTYATIGATDLTVETFRGYTAQIAALRAELEPTKVQARVKAAPSDAQAYYVDLTKRGEALVTRIKNQKATKDLVGQAEATVALGKGVVTTVKKAVADVERSAKATLTIGRKEAVKAAEAVADSVDVDVKVDTAKAKQAVSGSAKRTTTAAKRTNTTAKKAATRTRTATKSTATAAKKTAAKTTTAAAKATEKVGD</sequence>
<protein>
    <recommendedName>
        <fullName evidence="6">Heparin binding hemagglutinin HbhA</fullName>
    </recommendedName>
</protein>
<gene>
    <name evidence="2" type="ORF">ASJ30_01520</name>
    <name evidence="3" type="ORF">IGS73_01520</name>
</gene>
<dbReference type="KEGG" id="jte:ASJ30_01520"/>
<evidence type="ECO:0000256" key="1">
    <source>
        <dbReference type="SAM" id="MobiDB-lite"/>
    </source>
</evidence>
<reference evidence="2 4" key="1">
    <citation type="submission" date="2015-11" db="EMBL/GenBank/DDBJ databases">
        <authorList>
            <person name="Zhang Y."/>
            <person name="Guo Z."/>
        </authorList>
    </citation>
    <scope>NUCLEOTIDE SEQUENCE [LARGE SCALE GENOMIC DNA]</scope>
    <source>
        <strain evidence="2 4">YFY001</strain>
    </source>
</reference>
<dbReference type="RefSeq" id="WP_072623542.1">
    <property type="nucleotide sequence ID" value="NZ_CP013290.1"/>
</dbReference>
<name>A0A1L3MDE1_9MICO</name>
<keyword evidence="4" id="KW-1185">Reference proteome</keyword>
<dbReference type="EMBL" id="CP013290">
    <property type="protein sequence ID" value="APH00369.1"/>
    <property type="molecule type" value="Genomic_DNA"/>
</dbReference>
<dbReference type="Proteomes" id="UP000182938">
    <property type="component" value="Chromosome"/>
</dbReference>
<proteinExistence type="predicted"/>
<accession>A0A1L3MDE1</accession>
<feature type="region of interest" description="Disordered" evidence="1">
    <location>
        <begin position="152"/>
        <end position="208"/>
    </location>
</feature>
<dbReference type="EMBL" id="CP062789">
    <property type="protein sequence ID" value="QOK23145.1"/>
    <property type="molecule type" value="Genomic_DNA"/>
</dbReference>
<evidence type="ECO:0000313" key="3">
    <source>
        <dbReference type="EMBL" id="QOK23145.1"/>
    </source>
</evidence>
<feature type="compositionally biased region" description="Low complexity" evidence="1">
    <location>
        <begin position="152"/>
        <end position="201"/>
    </location>
</feature>